<evidence type="ECO:0000313" key="1">
    <source>
        <dbReference type="EMBL" id="CAI4033231.1"/>
    </source>
</evidence>
<dbReference type="Proteomes" id="UP001179121">
    <property type="component" value="Chromosome"/>
</dbReference>
<gene>
    <name evidence="1" type="ORF">DNFV4_03665</name>
</gene>
<reference evidence="1" key="1">
    <citation type="submission" date="2022-10" db="EMBL/GenBank/DDBJ databases">
        <authorList>
            <person name="Koch H."/>
        </authorList>
    </citation>
    <scope>NUCLEOTIDE SEQUENCE</scope>
    <source>
        <strain evidence="1">DNF</strain>
    </source>
</reference>
<organism evidence="1 2">
    <name type="scientific">Nitrospira tepida</name>
    <dbReference type="NCBI Taxonomy" id="2973512"/>
    <lineage>
        <taxon>Bacteria</taxon>
        <taxon>Pseudomonadati</taxon>
        <taxon>Nitrospirota</taxon>
        <taxon>Nitrospiria</taxon>
        <taxon>Nitrospirales</taxon>
        <taxon>Nitrospiraceae</taxon>
        <taxon>Nitrospira</taxon>
    </lineage>
</organism>
<protein>
    <submittedName>
        <fullName evidence="1">Uncharacterized protein</fullName>
    </submittedName>
</protein>
<keyword evidence="2" id="KW-1185">Reference proteome</keyword>
<proteinExistence type="predicted"/>
<name>A0AA86N2D0_9BACT</name>
<evidence type="ECO:0000313" key="2">
    <source>
        <dbReference type="Proteomes" id="UP001179121"/>
    </source>
</evidence>
<dbReference type="KEGG" id="nti:DNFV4_03665"/>
<sequence length="77" mass="8717">MNCPRCQGFMVEDYFLDLQETMGPHWVMAMRCMNCGNVVEPQIEANRRRHEASLMTVASDAPVPAEPSDMVPFERAA</sequence>
<accession>A0AA86N2D0</accession>
<dbReference type="RefSeq" id="WP_289270267.1">
    <property type="nucleotide sequence ID" value="NZ_OX365700.1"/>
</dbReference>
<dbReference type="AlphaFoldDB" id="A0AA86N2D0"/>
<dbReference type="EMBL" id="OX365700">
    <property type="protein sequence ID" value="CAI4033231.1"/>
    <property type="molecule type" value="Genomic_DNA"/>
</dbReference>